<dbReference type="Gene3D" id="1.10.1200.10">
    <property type="entry name" value="ACP-like"/>
    <property type="match status" value="1"/>
</dbReference>
<proteinExistence type="inferred from homology"/>
<dbReference type="PROSITE" id="PS00012">
    <property type="entry name" value="PHOSPHOPANTETHEINE"/>
    <property type="match status" value="1"/>
</dbReference>
<dbReference type="InterPro" id="IPR006162">
    <property type="entry name" value="Ppantetheine_attach_site"/>
</dbReference>
<dbReference type="InterPro" id="IPR036736">
    <property type="entry name" value="ACP-like_sf"/>
</dbReference>
<accession>A0ABP0WHL0</accession>
<organism evidence="1 2">
    <name type="scientific">Sphagnum jensenii</name>
    <dbReference type="NCBI Taxonomy" id="128206"/>
    <lineage>
        <taxon>Eukaryota</taxon>
        <taxon>Viridiplantae</taxon>
        <taxon>Streptophyta</taxon>
        <taxon>Embryophyta</taxon>
        <taxon>Bryophyta</taxon>
        <taxon>Sphagnophytina</taxon>
        <taxon>Sphagnopsida</taxon>
        <taxon>Sphagnales</taxon>
        <taxon>Sphagnaceae</taxon>
        <taxon>Sphagnum</taxon>
    </lineage>
</organism>
<keyword evidence="2" id="KW-1185">Reference proteome</keyword>
<dbReference type="HAMAP" id="MF_01217">
    <property type="entry name" value="Acyl_carrier"/>
    <property type="match status" value="1"/>
</dbReference>
<dbReference type="Proteomes" id="UP001497444">
    <property type="component" value="Chromosome 18"/>
</dbReference>
<dbReference type="EMBL" id="OZ020113">
    <property type="protein sequence ID" value="CAK9266361.1"/>
    <property type="molecule type" value="Genomic_DNA"/>
</dbReference>
<dbReference type="PANTHER" id="PTHR20863:SF28">
    <property type="entry name" value="ACYL CARRIER PROTEIN, MITOCHONDRIAL"/>
    <property type="match status" value="1"/>
</dbReference>
<dbReference type="NCBIfam" id="TIGR00517">
    <property type="entry name" value="acyl_carrier"/>
    <property type="match status" value="1"/>
</dbReference>
<dbReference type="InterPro" id="IPR009081">
    <property type="entry name" value="PP-bd_ACP"/>
</dbReference>
<dbReference type="Pfam" id="PF00550">
    <property type="entry name" value="PP-binding"/>
    <property type="match status" value="1"/>
</dbReference>
<dbReference type="SUPFAM" id="SSF47336">
    <property type="entry name" value="ACP-like"/>
    <property type="match status" value="1"/>
</dbReference>
<dbReference type="NCBIfam" id="NF002148">
    <property type="entry name" value="PRK00982.1-2"/>
    <property type="match status" value="1"/>
</dbReference>
<dbReference type="PANTHER" id="PTHR20863">
    <property type="entry name" value="ACYL CARRIER PROTEIN"/>
    <property type="match status" value="1"/>
</dbReference>
<name>A0ABP0WHL0_9BRYO</name>
<evidence type="ECO:0000313" key="2">
    <source>
        <dbReference type="Proteomes" id="UP001497444"/>
    </source>
</evidence>
<evidence type="ECO:0000313" key="1">
    <source>
        <dbReference type="EMBL" id="CAK9266361.1"/>
    </source>
</evidence>
<gene>
    <name evidence="1" type="ORF">CSSPJE1EN1_LOCUS11839</name>
</gene>
<reference evidence="1" key="1">
    <citation type="submission" date="2024-02" db="EMBL/GenBank/DDBJ databases">
        <authorList>
            <consortium name="ELIXIR-Norway"/>
            <consortium name="Elixir Norway"/>
        </authorList>
    </citation>
    <scope>NUCLEOTIDE SEQUENCE</scope>
</reference>
<protein>
    <submittedName>
        <fullName evidence="1">Uncharacterized protein</fullName>
    </submittedName>
</protein>
<dbReference type="PROSITE" id="PS50075">
    <property type="entry name" value="CARRIER"/>
    <property type="match status" value="1"/>
</dbReference>
<dbReference type="InterPro" id="IPR003231">
    <property type="entry name" value="ACP"/>
</dbReference>
<sequence>MMKSAVRAVHSCVLQRLRVQLDSDVHASVFGPAAALRLCSSRMFSDESHASNQHLDRGQVVARVLEVVKTHQKVDPSKVRESASFQELGLDSLDTVEVVMAVEEEFAVVIPDAEADKINSCSQAIEYIAAHPSAK</sequence>